<dbReference type="RefSeq" id="WP_136932380.1">
    <property type="nucleotide sequence ID" value="NZ_SSMQ01000035.1"/>
</dbReference>
<name>A0A4U1J4U5_9BACT</name>
<dbReference type="OrthoDB" id="5498071at2"/>
<evidence type="ECO:0000256" key="1">
    <source>
        <dbReference type="SAM" id="Phobius"/>
    </source>
</evidence>
<keyword evidence="1" id="KW-0812">Transmembrane</keyword>
<protein>
    <submittedName>
        <fullName evidence="2">Uncharacterized protein</fullName>
    </submittedName>
</protein>
<evidence type="ECO:0000313" key="3">
    <source>
        <dbReference type="Proteomes" id="UP000309215"/>
    </source>
</evidence>
<sequence length="277" mass="28922">MKSFVVARDLLREAASRRWFLALGLGITLMLVVMGLSLRMDVVDGALAATRLFGKSMNTQIRAADVALRPAFVASSYLIFYGGLLFGVVACADFGPSLLAPGRIEHLLSLPVRRFELVVGTFLGVLALALLGALYGAGGLVLIFGVKTGVFSGRLIVSALLASVTFSAIYGAMLTVAIAARSAALSAASGGALVLLGIVAGERERIAEFFDSGISRTIFRGLTLFLPRVSSLARSAGEIAGSEPVDPAALTSMLLGLVVFGLAALSLGIHLFERKDF</sequence>
<accession>A0A4U1J4U5</accession>
<dbReference type="AlphaFoldDB" id="A0A4U1J4U5"/>
<feature type="transmembrane region" description="Helical" evidence="1">
    <location>
        <begin position="253"/>
        <end position="272"/>
    </location>
</feature>
<keyword evidence="1" id="KW-0472">Membrane</keyword>
<dbReference type="EMBL" id="SSMQ01000035">
    <property type="protein sequence ID" value="TKD02257.1"/>
    <property type="molecule type" value="Genomic_DNA"/>
</dbReference>
<organism evidence="2 3">
    <name type="scientific">Polyangium fumosum</name>
    <dbReference type="NCBI Taxonomy" id="889272"/>
    <lineage>
        <taxon>Bacteria</taxon>
        <taxon>Pseudomonadati</taxon>
        <taxon>Myxococcota</taxon>
        <taxon>Polyangia</taxon>
        <taxon>Polyangiales</taxon>
        <taxon>Polyangiaceae</taxon>
        <taxon>Polyangium</taxon>
    </lineage>
</organism>
<feature type="transmembrane region" description="Helical" evidence="1">
    <location>
        <begin position="78"/>
        <end position="96"/>
    </location>
</feature>
<feature type="transmembrane region" description="Helical" evidence="1">
    <location>
        <begin position="20"/>
        <end position="38"/>
    </location>
</feature>
<gene>
    <name evidence="2" type="ORF">E8A74_29225</name>
</gene>
<feature type="transmembrane region" description="Helical" evidence="1">
    <location>
        <begin position="117"/>
        <end position="143"/>
    </location>
</feature>
<feature type="transmembrane region" description="Helical" evidence="1">
    <location>
        <begin position="155"/>
        <end position="176"/>
    </location>
</feature>
<feature type="transmembrane region" description="Helical" evidence="1">
    <location>
        <begin position="183"/>
        <end position="201"/>
    </location>
</feature>
<keyword evidence="3" id="KW-1185">Reference proteome</keyword>
<dbReference type="Proteomes" id="UP000309215">
    <property type="component" value="Unassembled WGS sequence"/>
</dbReference>
<proteinExistence type="predicted"/>
<comment type="caution">
    <text evidence="2">The sequence shown here is derived from an EMBL/GenBank/DDBJ whole genome shotgun (WGS) entry which is preliminary data.</text>
</comment>
<keyword evidence="1" id="KW-1133">Transmembrane helix</keyword>
<evidence type="ECO:0000313" key="2">
    <source>
        <dbReference type="EMBL" id="TKD02257.1"/>
    </source>
</evidence>
<reference evidence="2 3" key="1">
    <citation type="submission" date="2019-04" db="EMBL/GenBank/DDBJ databases">
        <authorList>
            <person name="Li Y."/>
            <person name="Wang J."/>
        </authorList>
    </citation>
    <scope>NUCLEOTIDE SEQUENCE [LARGE SCALE GENOMIC DNA]</scope>
    <source>
        <strain evidence="2 3">DSM 14668</strain>
    </source>
</reference>